<feature type="domain" description="DUF4124" evidence="3">
    <location>
        <begin position="12"/>
        <end position="68"/>
    </location>
</feature>
<evidence type="ECO:0000256" key="1">
    <source>
        <dbReference type="SAM" id="MobiDB-lite"/>
    </source>
</evidence>
<name>A0A0K8QKN2_9GAMM</name>
<accession>A0A0K8QKN2</accession>
<dbReference type="RefSeq" id="WP_062534807.1">
    <property type="nucleotide sequence ID" value="NZ_DF970155.1"/>
</dbReference>
<protein>
    <recommendedName>
        <fullName evidence="3">DUF4124 domain-containing protein</fullName>
    </recommendedName>
</protein>
<keyword evidence="2" id="KW-0732">Signal</keyword>
<evidence type="ECO:0000313" key="5">
    <source>
        <dbReference type="Proteomes" id="UP000253740"/>
    </source>
</evidence>
<dbReference type="AlphaFoldDB" id="A0A0K8QKN2"/>
<dbReference type="InterPro" id="IPR025392">
    <property type="entry name" value="DUF4124"/>
</dbReference>
<dbReference type="Proteomes" id="UP000253740">
    <property type="component" value="Unassembled WGS sequence"/>
</dbReference>
<dbReference type="Pfam" id="PF13511">
    <property type="entry name" value="DUF4124"/>
    <property type="match status" value="1"/>
</dbReference>
<organism evidence="4">
    <name type="scientific">Mizugakiibacter sediminis</name>
    <dbReference type="NCBI Taxonomy" id="1475481"/>
    <lineage>
        <taxon>Bacteria</taxon>
        <taxon>Pseudomonadati</taxon>
        <taxon>Pseudomonadota</taxon>
        <taxon>Gammaproteobacteria</taxon>
        <taxon>Lysobacterales</taxon>
        <taxon>Rhodanobacteraceae</taxon>
        <taxon>Mizugakiibacter</taxon>
    </lineage>
</organism>
<evidence type="ECO:0000259" key="3">
    <source>
        <dbReference type="Pfam" id="PF13511"/>
    </source>
</evidence>
<evidence type="ECO:0000313" key="4">
    <source>
        <dbReference type="EMBL" id="GAP65221.1"/>
    </source>
</evidence>
<gene>
    <name evidence="4" type="ORF">MBSD_n0510</name>
</gene>
<feature type="compositionally biased region" description="Basic and acidic residues" evidence="1">
    <location>
        <begin position="193"/>
        <end position="209"/>
    </location>
</feature>
<keyword evidence="5" id="KW-1185">Reference proteome</keyword>
<feature type="region of interest" description="Disordered" evidence="1">
    <location>
        <begin position="181"/>
        <end position="209"/>
    </location>
</feature>
<feature type="region of interest" description="Disordered" evidence="1">
    <location>
        <begin position="58"/>
        <end position="84"/>
    </location>
</feature>
<dbReference type="EMBL" id="DF970155">
    <property type="protein sequence ID" value="GAP65221.1"/>
    <property type="molecule type" value="Genomic_DNA"/>
</dbReference>
<proteinExistence type="predicted"/>
<reference evidence="4" key="1">
    <citation type="submission" date="2015-08" db="EMBL/GenBank/DDBJ databases">
        <title>Complete DNA Sequence of Pseudomonas syringae pv. actinidiae, the Causal Agent of Kiwifruit Canker Disease.</title>
        <authorList>
            <person name="Rikkerink E.H.A."/>
            <person name="Fineran P.C."/>
        </authorList>
    </citation>
    <scope>NUCLEOTIDE SEQUENCE</scope>
    <source>
        <strain evidence="4">SkMP5</strain>
    </source>
</reference>
<feature type="compositionally biased region" description="Low complexity" evidence="1">
    <location>
        <begin position="59"/>
        <end position="74"/>
    </location>
</feature>
<feature type="chain" id="PRO_5005514854" description="DUF4124 domain-containing protein" evidence="2">
    <location>
        <begin position="24"/>
        <end position="209"/>
    </location>
</feature>
<feature type="signal peptide" evidence="2">
    <location>
        <begin position="1"/>
        <end position="23"/>
    </location>
</feature>
<evidence type="ECO:0000256" key="2">
    <source>
        <dbReference type="SAM" id="SignalP"/>
    </source>
</evidence>
<sequence length="209" mass="22491">MRLALHRCFALLLLAAIGSAAHAQQAYRCTDAQGRVAYQDRPCASGQRQQALRLEDDAGAPAATTPAPSAEDAPSAPPAPARAQPAPLPSLYVCAQASDPQKTYLSDTPQPAPYLAPLGVLGYPGRGLGAMVQPSAPEANRHPPVVRSPLAGGYTWVQDACRPATHEEICREVQRRYDDNHRKLRSAFPSDRPPLERREAELRAQLDGC</sequence>
<dbReference type="OrthoDB" id="5974779at2"/>